<feature type="region of interest" description="Disordered" evidence="1">
    <location>
        <begin position="181"/>
        <end position="210"/>
    </location>
</feature>
<keyword evidence="3" id="KW-1185">Reference proteome</keyword>
<evidence type="ECO:0000313" key="2">
    <source>
        <dbReference type="EMBL" id="CAI4217133.1"/>
    </source>
</evidence>
<feature type="region of interest" description="Disordered" evidence="1">
    <location>
        <begin position="404"/>
        <end position="431"/>
    </location>
</feature>
<comment type="caution">
    <text evidence="2">The sequence shown here is derived from an EMBL/GenBank/DDBJ whole genome shotgun (WGS) entry which is preliminary data.</text>
</comment>
<name>A0A9P1H7X0_9PEZI</name>
<accession>A0A9P1H7X0</accession>
<proteinExistence type="predicted"/>
<dbReference type="EMBL" id="CALLCH030000016">
    <property type="protein sequence ID" value="CAI4217133.1"/>
    <property type="molecule type" value="Genomic_DNA"/>
</dbReference>
<protein>
    <submittedName>
        <fullName evidence="2">Uncharacterized protein</fullName>
    </submittedName>
</protein>
<feature type="compositionally biased region" description="Pro residues" evidence="1">
    <location>
        <begin position="415"/>
        <end position="424"/>
    </location>
</feature>
<sequence length="443" mass="49851">MNLQACQKLARAYRLDEIACSVATMQGASTLDDIGANVLHRNRDEVDGKYVHFFHEKIPSRQLADHTSLEPLNDIIAACPTDPEPYRTRAMIRGFMHNFEGAVSDFTTALDVHRLYGNRHPNPRARALLLGTLGLPKRKRGFRIRPRRQAPSQREATRGGAADELDPAVALYARVCLPHPRMRSRSSSNNNRHNTSPVPLPTNRRPETPMDPEILASRKTVKAHAKRALKDFLAFLAHLDYTPHMPQDAVNEFTEKIGQAASGARNPATLYPRRHPRPAHRLPRACTYHPLLTEALHSLLLCHCLLQTSRTELVRHAHNVARLARLADAYPVFQASRSAARADWVDILEKTDLAPALHGPWDPQQQRALARWSVTDDGKEYPIVTDRALLVARWMRDVPFVSTGTAAKKKKRRPLPPPPPPPPQRGQLENYPSWLPLLPLLST</sequence>
<feature type="compositionally biased region" description="Basic residues" evidence="1">
    <location>
        <begin position="139"/>
        <end position="148"/>
    </location>
</feature>
<dbReference type="OrthoDB" id="420046at2759"/>
<organism evidence="2 3">
    <name type="scientific">Parascedosporium putredinis</name>
    <dbReference type="NCBI Taxonomy" id="1442378"/>
    <lineage>
        <taxon>Eukaryota</taxon>
        <taxon>Fungi</taxon>
        <taxon>Dikarya</taxon>
        <taxon>Ascomycota</taxon>
        <taxon>Pezizomycotina</taxon>
        <taxon>Sordariomycetes</taxon>
        <taxon>Hypocreomycetidae</taxon>
        <taxon>Microascales</taxon>
        <taxon>Microascaceae</taxon>
        <taxon>Parascedosporium</taxon>
    </lineage>
</organism>
<gene>
    <name evidence="2" type="ORF">PPNO1_LOCUS6751</name>
</gene>
<reference evidence="2" key="1">
    <citation type="submission" date="2022-11" db="EMBL/GenBank/DDBJ databases">
        <authorList>
            <person name="Scott C."/>
            <person name="Bruce N."/>
        </authorList>
    </citation>
    <scope>NUCLEOTIDE SEQUENCE</scope>
</reference>
<evidence type="ECO:0000313" key="3">
    <source>
        <dbReference type="Proteomes" id="UP000838763"/>
    </source>
</evidence>
<dbReference type="Proteomes" id="UP000838763">
    <property type="component" value="Unassembled WGS sequence"/>
</dbReference>
<evidence type="ECO:0000256" key="1">
    <source>
        <dbReference type="SAM" id="MobiDB-lite"/>
    </source>
</evidence>
<feature type="region of interest" description="Disordered" evidence="1">
    <location>
        <begin position="139"/>
        <end position="163"/>
    </location>
</feature>
<dbReference type="AlphaFoldDB" id="A0A9P1H7X0"/>
<feature type="compositionally biased region" description="Low complexity" evidence="1">
    <location>
        <begin position="185"/>
        <end position="194"/>
    </location>
</feature>